<comment type="caution">
    <text evidence="2">The sequence shown here is derived from an EMBL/GenBank/DDBJ whole genome shotgun (WGS) entry which is preliminary data.</text>
</comment>
<gene>
    <name evidence="2" type="ORF">AB840_03015</name>
</gene>
<evidence type="ECO:0000256" key="1">
    <source>
        <dbReference type="SAM" id="Phobius"/>
    </source>
</evidence>
<name>A0A0J6WV01_9FIRM</name>
<dbReference type="STRING" id="39029.BSR42_00525"/>
<sequence>MKKEMILLSRISRKQKGIICAILISLQGLLLVCCVLLYQSWQTWKKTNEKVRSYAAYVRKEDRYSKIWLQQSLKYAAQEVMETVQRKAVRQGVQIVSFQAASRSEYTYEVEAQGYYGAFILFLTDLENEEAPVHAEVVRITKEKGPLIFHIIVSL</sequence>
<keyword evidence="1" id="KW-1133">Transmembrane helix</keyword>
<dbReference type="AlphaFoldDB" id="A0A0J6WV01"/>
<accession>A0A0J6WV01</accession>
<proteinExistence type="predicted"/>
<keyword evidence="1" id="KW-0812">Transmembrane</keyword>
<protein>
    <submittedName>
        <fullName evidence="2">Uncharacterized protein</fullName>
    </submittedName>
</protein>
<organism evidence="2 3">
    <name type="scientific">Megasphaera cerevisiae DSM 20462</name>
    <dbReference type="NCBI Taxonomy" id="1122219"/>
    <lineage>
        <taxon>Bacteria</taxon>
        <taxon>Bacillati</taxon>
        <taxon>Bacillota</taxon>
        <taxon>Negativicutes</taxon>
        <taxon>Veillonellales</taxon>
        <taxon>Veillonellaceae</taxon>
        <taxon>Megasphaera</taxon>
    </lineage>
</organism>
<dbReference type="PATRIC" id="fig|1122219.3.peg.2481"/>
<feature type="transmembrane region" description="Helical" evidence="1">
    <location>
        <begin position="21"/>
        <end position="41"/>
    </location>
</feature>
<evidence type="ECO:0000313" key="2">
    <source>
        <dbReference type="EMBL" id="KMO87375.1"/>
    </source>
</evidence>
<keyword evidence="3" id="KW-1185">Reference proteome</keyword>
<dbReference type="Proteomes" id="UP000036503">
    <property type="component" value="Unassembled WGS sequence"/>
</dbReference>
<keyword evidence="1" id="KW-0472">Membrane</keyword>
<dbReference type="InParanoid" id="A0A0J6WV01"/>
<evidence type="ECO:0000313" key="3">
    <source>
        <dbReference type="Proteomes" id="UP000036503"/>
    </source>
</evidence>
<dbReference type="EMBL" id="LEKT01000006">
    <property type="protein sequence ID" value="KMO87375.1"/>
    <property type="molecule type" value="Genomic_DNA"/>
</dbReference>
<reference evidence="2 3" key="1">
    <citation type="submission" date="2015-06" db="EMBL/GenBank/DDBJ databases">
        <title>Draft genome sequence of beer spoilage bacterium Megasphaera cerevisiae type strain 20462.</title>
        <authorList>
            <person name="Kutumbaka K."/>
            <person name="Pasmowitz J."/>
            <person name="Mategko J."/>
            <person name="Reyes D."/>
            <person name="Friedrich A."/>
            <person name="Han S."/>
            <person name="Martens-Habbena W."/>
            <person name="Neal-McKinney J."/>
            <person name="Janagama H.K."/>
            <person name="Nadala C."/>
            <person name="Samadpour M."/>
        </authorList>
    </citation>
    <scope>NUCLEOTIDE SEQUENCE [LARGE SCALE GENOMIC DNA]</scope>
    <source>
        <strain evidence="2 3">DSM 20462</strain>
    </source>
</reference>